<keyword evidence="2" id="KW-1185">Reference proteome</keyword>
<dbReference type="Pfam" id="PF02082">
    <property type="entry name" value="Rrf2"/>
    <property type="match status" value="1"/>
</dbReference>
<dbReference type="AlphaFoldDB" id="A0A1B8TXJ8"/>
<evidence type="ECO:0000313" key="1">
    <source>
        <dbReference type="EMBL" id="OBY64377.1"/>
    </source>
</evidence>
<dbReference type="InterPro" id="IPR036388">
    <property type="entry name" value="WH-like_DNA-bd_sf"/>
</dbReference>
<reference evidence="2" key="1">
    <citation type="submission" date="2016-02" db="EMBL/GenBank/DDBJ databases">
        <authorList>
            <person name="Shin S.-K."/>
            <person name="Yi H."/>
            <person name="Kim E."/>
        </authorList>
    </citation>
    <scope>NUCLEOTIDE SEQUENCE [LARGE SCALE GENOMIC DNA]</scope>
    <source>
        <strain evidence="2">LPB0003</strain>
    </source>
</reference>
<dbReference type="PROSITE" id="PS01332">
    <property type="entry name" value="HTH_RRF2_1"/>
    <property type="match status" value="1"/>
</dbReference>
<comment type="caution">
    <text evidence="1">The sequence shown here is derived from an EMBL/GenBank/DDBJ whole genome shotgun (WGS) entry which is preliminary data.</text>
</comment>
<proteinExistence type="predicted"/>
<dbReference type="NCBIfam" id="TIGR00738">
    <property type="entry name" value="rrf2_super"/>
    <property type="match status" value="1"/>
</dbReference>
<dbReference type="EMBL" id="LSFM01000022">
    <property type="protein sequence ID" value="OBY64377.1"/>
    <property type="molecule type" value="Genomic_DNA"/>
</dbReference>
<dbReference type="KEGG" id="pob:LPB03_04205"/>
<dbReference type="PANTHER" id="PTHR33221">
    <property type="entry name" value="WINGED HELIX-TURN-HELIX TRANSCRIPTIONAL REGULATOR, RRF2 FAMILY"/>
    <property type="match status" value="1"/>
</dbReference>
<dbReference type="InterPro" id="IPR036390">
    <property type="entry name" value="WH_DNA-bd_sf"/>
</dbReference>
<protein>
    <recommendedName>
        <fullName evidence="3">Rrf2 family transcriptional regulator</fullName>
    </recommendedName>
</protein>
<sequence length="145" mass="16444">MLSKASKYAIAAVLYLTNNATKEQKIGSKIIAEKLELPAPFLAKTMQELTKKGLIKSVKGPHGGFYLSKKDKENTVYEIIDCVDDITKFDQCYLGQSECSEENPCVVHYLYVPFKNELLNKFKNKTILEMATEFAKNNKLNEIIK</sequence>
<organism evidence="1 2">
    <name type="scientific">Polaribacter vadi</name>
    <dbReference type="NCBI Taxonomy" id="1774273"/>
    <lineage>
        <taxon>Bacteria</taxon>
        <taxon>Pseudomonadati</taxon>
        <taxon>Bacteroidota</taxon>
        <taxon>Flavobacteriia</taxon>
        <taxon>Flavobacteriales</taxon>
        <taxon>Flavobacteriaceae</taxon>
    </lineage>
</organism>
<accession>A0A1B8TXJ8</accession>
<dbReference type="SUPFAM" id="SSF46785">
    <property type="entry name" value="Winged helix' DNA-binding domain"/>
    <property type="match status" value="1"/>
</dbReference>
<dbReference type="GO" id="GO:0005829">
    <property type="term" value="C:cytosol"/>
    <property type="evidence" value="ECO:0007669"/>
    <property type="project" value="TreeGrafter"/>
</dbReference>
<dbReference type="PROSITE" id="PS51197">
    <property type="entry name" value="HTH_RRF2_2"/>
    <property type="match status" value="1"/>
</dbReference>
<gene>
    <name evidence="1" type="ORF">LPB3_08290</name>
</gene>
<dbReference type="RefSeq" id="WP_065319126.1">
    <property type="nucleotide sequence ID" value="NZ_CP017477.1"/>
</dbReference>
<dbReference type="Proteomes" id="UP000092584">
    <property type="component" value="Unassembled WGS sequence"/>
</dbReference>
<dbReference type="STRING" id="1774273.LPB03_04205"/>
<name>A0A1B8TXJ8_9FLAO</name>
<dbReference type="InterPro" id="IPR030489">
    <property type="entry name" value="TR_Rrf2-type_CS"/>
</dbReference>
<evidence type="ECO:0008006" key="3">
    <source>
        <dbReference type="Google" id="ProtNLM"/>
    </source>
</evidence>
<dbReference type="OrthoDB" id="9808360at2"/>
<dbReference type="PANTHER" id="PTHR33221:SF14">
    <property type="entry name" value="HTH-TYPE TRANSCRIPTIONAL REGULATOR AQ_268-RELATED"/>
    <property type="match status" value="1"/>
</dbReference>
<dbReference type="InterPro" id="IPR000944">
    <property type="entry name" value="Tscrpt_reg_Rrf2"/>
</dbReference>
<evidence type="ECO:0000313" key="2">
    <source>
        <dbReference type="Proteomes" id="UP000092584"/>
    </source>
</evidence>
<dbReference type="GO" id="GO:0003700">
    <property type="term" value="F:DNA-binding transcription factor activity"/>
    <property type="evidence" value="ECO:0007669"/>
    <property type="project" value="TreeGrafter"/>
</dbReference>
<dbReference type="Gene3D" id="1.10.10.10">
    <property type="entry name" value="Winged helix-like DNA-binding domain superfamily/Winged helix DNA-binding domain"/>
    <property type="match status" value="1"/>
</dbReference>